<dbReference type="EMBL" id="CP000492">
    <property type="protein sequence ID" value="ABL66528.1"/>
    <property type="molecule type" value="Genomic_DNA"/>
</dbReference>
<dbReference type="HOGENOM" id="CLU_153045_5_0_10"/>
<reference evidence="1 2" key="1">
    <citation type="submission" date="2006-12" db="EMBL/GenBank/DDBJ databases">
        <title>Complete sequence of Chlorobium phaeobacteroides DSM 266.</title>
        <authorList>
            <consortium name="US DOE Joint Genome Institute"/>
            <person name="Copeland A."/>
            <person name="Lucas S."/>
            <person name="Lapidus A."/>
            <person name="Barry K."/>
            <person name="Detter J.C."/>
            <person name="Glavina del Rio T."/>
            <person name="Hammon N."/>
            <person name="Israni S."/>
            <person name="Pitluck S."/>
            <person name="Goltsman E."/>
            <person name="Schmutz J."/>
            <person name="Larimer F."/>
            <person name="Land M."/>
            <person name="Hauser L."/>
            <person name="Mikhailova N."/>
            <person name="Li T."/>
            <person name="Overmann J."/>
            <person name="Bryant D.A."/>
            <person name="Richardson P."/>
        </authorList>
    </citation>
    <scope>NUCLEOTIDE SEQUENCE [LARGE SCALE GENOMIC DNA]</scope>
    <source>
        <strain evidence="1 2">DSM 266</strain>
    </source>
</reference>
<evidence type="ECO:0000313" key="2">
    <source>
        <dbReference type="Proteomes" id="UP000008701"/>
    </source>
</evidence>
<dbReference type="Proteomes" id="UP000008701">
    <property type="component" value="Chromosome"/>
</dbReference>
<dbReference type="InterPro" id="IPR018841">
    <property type="entry name" value="DUF2442"/>
</dbReference>
<dbReference type="SUPFAM" id="SSF143880">
    <property type="entry name" value="NE0471 N-terminal domain-like"/>
    <property type="match status" value="1"/>
</dbReference>
<dbReference type="AlphaFoldDB" id="A1BJF1"/>
<accession>A1BJF1</accession>
<dbReference type="InterPro" id="IPR036782">
    <property type="entry name" value="NE0471-like_N"/>
</dbReference>
<organism evidence="1 2">
    <name type="scientific">Chlorobium phaeobacteroides (strain DSM 266 / SMG 266 / 2430)</name>
    <dbReference type="NCBI Taxonomy" id="290317"/>
    <lineage>
        <taxon>Bacteria</taxon>
        <taxon>Pseudomonadati</taxon>
        <taxon>Chlorobiota</taxon>
        <taxon>Chlorobiia</taxon>
        <taxon>Chlorobiales</taxon>
        <taxon>Chlorobiaceae</taxon>
        <taxon>Chlorobium/Pelodictyon group</taxon>
        <taxon>Chlorobium</taxon>
    </lineage>
</organism>
<gene>
    <name evidence="1" type="ordered locus">Cpha266_2540</name>
</gene>
<protein>
    <recommendedName>
        <fullName evidence="3">DUF2442 domain-containing protein</fullName>
    </recommendedName>
</protein>
<sequence>MNEIIQIIYKTNYIYYIMFDDGTRTDIDFSGYIVNNPDFEPLQQMNIFKKATLEDGNITWPNGLNIGPQTLYENILRTEQADEQQYSFSYTTIFTSGRNTQ</sequence>
<dbReference type="KEGG" id="cph:Cpha266_2540"/>
<keyword evidence="2" id="KW-1185">Reference proteome</keyword>
<dbReference type="Gene3D" id="3.30.2020.10">
    <property type="entry name" value="NE0471-like N-terminal domain"/>
    <property type="match status" value="1"/>
</dbReference>
<proteinExistence type="predicted"/>
<name>A1BJF1_CHLPD</name>
<dbReference type="Pfam" id="PF10387">
    <property type="entry name" value="DUF2442"/>
    <property type="match status" value="1"/>
</dbReference>
<evidence type="ECO:0000313" key="1">
    <source>
        <dbReference type="EMBL" id="ABL66528.1"/>
    </source>
</evidence>
<evidence type="ECO:0008006" key="3">
    <source>
        <dbReference type="Google" id="ProtNLM"/>
    </source>
</evidence>
<dbReference type="RefSeq" id="WP_011746305.1">
    <property type="nucleotide sequence ID" value="NC_008639.1"/>
</dbReference>